<organism evidence="2 3">
    <name type="scientific">Youxingia wuxianensis</name>
    <dbReference type="NCBI Taxonomy" id="2763678"/>
    <lineage>
        <taxon>Bacteria</taxon>
        <taxon>Bacillati</taxon>
        <taxon>Bacillota</taxon>
        <taxon>Clostridia</taxon>
        <taxon>Eubacteriales</taxon>
        <taxon>Oscillospiraceae</taxon>
        <taxon>Youxingia</taxon>
    </lineage>
</organism>
<keyword evidence="1" id="KW-0812">Transmembrane</keyword>
<accession>A0A926EQP3</accession>
<protein>
    <recommendedName>
        <fullName evidence="4">DHHW protein</fullName>
    </recommendedName>
</protein>
<dbReference type="AlphaFoldDB" id="A0A926EQP3"/>
<gene>
    <name evidence="2" type="ORF">H8705_03305</name>
</gene>
<keyword evidence="1" id="KW-1133">Transmembrane helix</keyword>
<evidence type="ECO:0000313" key="2">
    <source>
        <dbReference type="EMBL" id="MBC8584604.1"/>
    </source>
</evidence>
<keyword evidence="1" id="KW-0472">Membrane</keyword>
<evidence type="ECO:0008006" key="4">
    <source>
        <dbReference type="Google" id="ProtNLM"/>
    </source>
</evidence>
<dbReference type="EMBL" id="JACRTD010000002">
    <property type="protein sequence ID" value="MBC8584604.1"/>
    <property type="molecule type" value="Genomic_DNA"/>
</dbReference>
<reference evidence="2" key="1">
    <citation type="submission" date="2020-08" db="EMBL/GenBank/DDBJ databases">
        <title>Genome public.</title>
        <authorList>
            <person name="Liu C."/>
            <person name="Sun Q."/>
        </authorList>
    </citation>
    <scope>NUCLEOTIDE SEQUENCE</scope>
    <source>
        <strain evidence="2">NSJ-64</strain>
    </source>
</reference>
<dbReference type="InterPro" id="IPR025945">
    <property type="entry name" value="DHHW"/>
</dbReference>
<dbReference type="RefSeq" id="WP_262394430.1">
    <property type="nucleotide sequence ID" value="NZ_JACRTD010000002.1"/>
</dbReference>
<dbReference type="Proteomes" id="UP000623678">
    <property type="component" value="Unassembled WGS sequence"/>
</dbReference>
<evidence type="ECO:0000313" key="3">
    <source>
        <dbReference type="Proteomes" id="UP000623678"/>
    </source>
</evidence>
<proteinExistence type="predicted"/>
<comment type="caution">
    <text evidence="2">The sequence shown here is derived from an EMBL/GenBank/DDBJ whole genome shotgun (WGS) entry which is preliminary data.</text>
</comment>
<evidence type="ECO:0000256" key="1">
    <source>
        <dbReference type="SAM" id="Phobius"/>
    </source>
</evidence>
<name>A0A926EQP3_9FIRM</name>
<feature type="transmembrane region" description="Helical" evidence="1">
    <location>
        <begin position="7"/>
        <end position="24"/>
    </location>
</feature>
<sequence length="374" mass="42573">MSKRISGIVFLLVIFLVPLLVFYFRGSDVGPVFPIQDDKTPPIKKAEQTIAEYFPGGSYLRELQIFARYLAGEKEQDGIYIGGDTLMLDVQPKSQDTINLNTLAMVDFVEDFSRPTYVMLIPTACAVLQDKIPATAPLYNQKQQLIDAVYQRVSGHITAIDVYPALFGNQKDYIYYRTDNSPTGLGGYYIYSVAAKKLGQKARGLEQFDVEHLDYDYYGDLYEKAPYTEVRGDRVSAYIFSKYQRSYQMTHYDENGARRYFTLYPKYKEELGDCMDVILGGMSPVIDIDINSTQYNQRLLIFGDRSVQSYLPFLLIHYAQVTVVDVTTVTPELLQELIHPANYNQILFAFSADTFISKDILGVLSQLHQADLSE</sequence>
<dbReference type="Pfam" id="PF14286">
    <property type="entry name" value="DHHW"/>
    <property type="match status" value="1"/>
</dbReference>
<keyword evidence="3" id="KW-1185">Reference proteome</keyword>